<feature type="compositionally biased region" description="Acidic residues" evidence="10">
    <location>
        <begin position="2115"/>
        <end position="2127"/>
    </location>
</feature>
<feature type="region of interest" description="Disordered" evidence="10">
    <location>
        <begin position="990"/>
        <end position="1011"/>
    </location>
</feature>
<evidence type="ECO:0000256" key="6">
    <source>
        <dbReference type="ARBA" id="ARBA00023015"/>
    </source>
</evidence>
<evidence type="ECO:0000256" key="10">
    <source>
        <dbReference type="SAM" id="MobiDB-lite"/>
    </source>
</evidence>
<feature type="region of interest" description="Disordered" evidence="10">
    <location>
        <begin position="2476"/>
        <end position="2497"/>
    </location>
</feature>
<dbReference type="SMART" id="SM00355">
    <property type="entry name" value="ZnF_C2H2"/>
    <property type="match status" value="10"/>
</dbReference>
<feature type="region of interest" description="Disordered" evidence="10">
    <location>
        <begin position="2102"/>
        <end position="2127"/>
    </location>
</feature>
<dbReference type="InterPro" id="IPR036236">
    <property type="entry name" value="Znf_C2H2_sf"/>
</dbReference>
<dbReference type="GO" id="GO:0005634">
    <property type="term" value="C:nucleus"/>
    <property type="evidence" value="ECO:0007669"/>
    <property type="project" value="UniProtKB-SubCell"/>
</dbReference>
<feature type="region of interest" description="Disordered" evidence="10">
    <location>
        <begin position="16"/>
        <end position="48"/>
    </location>
</feature>
<feature type="domain" description="C2H2-type" evidence="11">
    <location>
        <begin position="2132"/>
        <end position="2159"/>
    </location>
</feature>
<dbReference type="Proteomes" id="UP001208570">
    <property type="component" value="Unassembled WGS sequence"/>
</dbReference>
<feature type="region of interest" description="Disordered" evidence="10">
    <location>
        <begin position="2274"/>
        <end position="2319"/>
    </location>
</feature>
<keyword evidence="8" id="KW-0539">Nucleus</keyword>
<reference evidence="12" key="1">
    <citation type="journal article" date="2023" name="Mol. Biol. Evol.">
        <title>Third-Generation Sequencing Reveals the Adaptive Role of the Epigenome in Three Deep-Sea Polychaetes.</title>
        <authorList>
            <person name="Perez M."/>
            <person name="Aroh O."/>
            <person name="Sun Y."/>
            <person name="Lan Y."/>
            <person name="Juniper S.K."/>
            <person name="Young C.R."/>
            <person name="Angers B."/>
            <person name="Qian P.Y."/>
        </authorList>
    </citation>
    <scope>NUCLEOTIDE SEQUENCE</scope>
    <source>
        <strain evidence="12">P08H-3</strain>
    </source>
</reference>
<keyword evidence="2" id="KW-0479">Metal-binding</keyword>
<keyword evidence="3" id="KW-0677">Repeat</keyword>
<feature type="region of interest" description="Disordered" evidence="10">
    <location>
        <begin position="300"/>
        <end position="339"/>
    </location>
</feature>
<accession>A0AAD9JGG2</accession>
<dbReference type="Gene3D" id="3.30.160.60">
    <property type="entry name" value="Classic Zinc Finger"/>
    <property type="match status" value="8"/>
</dbReference>
<evidence type="ECO:0000256" key="4">
    <source>
        <dbReference type="ARBA" id="ARBA00022771"/>
    </source>
</evidence>
<feature type="compositionally biased region" description="Polar residues" evidence="10">
    <location>
        <begin position="937"/>
        <end position="947"/>
    </location>
</feature>
<evidence type="ECO:0000313" key="13">
    <source>
        <dbReference type="Proteomes" id="UP001208570"/>
    </source>
</evidence>
<feature type="compositionally biased region" description="Basic and acidic residues" evidence="10">
    <location>
        <begin position="1641"/>
        <end position="1678"/>
    </location>
</feature>
<dbReference type="FunFam" id="3.30.160.60:FF:000594">
    <property type="entry name" value="Transcription factor HIVEP2"/>
    <property type="match status" value="1"/>
</dbReference>
<feature type="region of interest" description="Disordered" evidence="10">
    <location>
        <begin position="1569"/>
        <end position="1686"/>
    </location>
</feature>
<evidence type="ECO:0000256" key="3">
    <source>
        <dbReference type="ARBA" id="ARBA00022737"/>
    </source>
</evidence>
<feature type="region of interest" description="Disordered" evidence="10">
    <location>
        <begin position="521"/>
        <end position="561"/>
    </location>
</feature>
<evidence type="ECO:0000256" key="1">
    <source>
        <dbReference type="ARBA" id="ARBA00004123"/>
    </source>
</evidence>
<feature type="domain" description="C2H2-type" evidence="11">
    <location>
        <begin position="1926"/>
        <end position="1955"/>
    </location>
</feature>
<feature type="compositionally biased region" description="Basic and acidic residues" evidence="10">
    <location>
        <begin position="837"/>
        <end position="846"/>
    </location>
</feature>
<keyword evidence="5" id="KW-0862">Zinc</keyword>
<feature type="domain" description="C2H2-type" evidence="11">
    <location>
        <begin position="1853"/>
        <end position="1880"/>
    </location>
</feature>
<evidence type="ECO:0000256" key="7">
    <source>
        <dbReference type="ARBA" id="ARBA00023163"/>
    </source>
</evidence>
<evidence type="ECO:0000256" key="2">
    <source>
        <dbReference type="ARBA" id="ARBA00022723"/>
    </source>
</evidence>
<sequence length="2497" mass="275212">MGMSAGISQVQILKGEADSVTEGNPITSTATDNSSAADSAEDDTSEGNKRNLSLEALFQAAHSELENISKETVTGGAQQAVKKQILSRVSSDNEKIKVSNVVAYLEVPQEMEKGTYVVQSTDGNDPTVMGQVIKVEEQGCDLTPTQESGMNTQVLHLVQSTDNSLHVKTNTIREHPLKLTPAIVIGAMPEDYSNKGSFTPDLTKLFVVNNAVSAPEGLKGITTAIGGGGRKRKHPQKPGKHICPYCNRGCAKPSVLKKHIRAHTGERPYPCSTCGFAFKTKSNLYKHCKSRWHLLKVGLSKEQGSGSSRDETLANLDSDSSCEEKDEDKRDGELAFEASQTPVNIENVSDLVADNTMKRTASLNLGEETEPKKRKSFSLEDETETAVKNVKLQSGGLVIDRQISGDADQPVAIVHHVLTPTTQTKHEISMQNLFCSASPIIKTTNITSHVHTSRGEMLVSVSSIQNHQGITICESGSASSGSWTSLLSTQASMPQTTISHMNLPIIVTPSVVQSTRKPIEKSFSTNDLPDETSALPKQKNSFSHSISLHTDSSPADGTDKKLKNPKMLLERISNLISANQAIMSTSVARPPRKRVLRQQSSSLSVQSQSPVFSTRSSVIFQRSASLSDKLLMMKNSNPGITMVQHGDMLRSLSVPTAVLTSSPGVHPEPLFVVKQIEAKQDRITSKPVMQLPPGLLPSALGAGTAPKEIKIEFKLPKSNGPYLAKPSPDIIESNGISTNVHSPTSVSMEVTDTNMSRNVSQITRDRPQLAAILQGHTPTSTLSIFPQESTSSEPTYICGSCWLPFQDVKLLNIHQDNGCSGATGNLTVAIPQVQSSEESKPSDKTLKTKPPKLLLPSMNEIPIQPKGTPITMVTPPTPTELPLERKKRGILQRQKNVIIEMVDPRQPPKRGRPTGARSVDSSFFGSTPNADEERPSLQRSHSTAESSASREEIPGELRGETPQALWKLKLKGRLLMKRSMSVERMLSQERELEQNMEKQNKSTLSPPSAKHLPLLRSRSYDETVTIQKRPVKDSELREKILSKLSKSCHNLTRDETNHITDKEEKNIDTNTLEPNVTSSEEWKSSSPVLVCSEEPFTSCREHPSFPISVPVNRAGDLFRAANMMVSPLSLSRKLGTVCKPWLPSTISIPVNIAHKVPGLLQEAKQKSPDSSLADVKKSEHSDPEHMECELSPADSGDDNKQLTIETTNKQKKYSNRSVESCDTKTGTEMRVEDSESAEELQALNSKKKNVCTLHTIQMAGPSKQVQDRIRITLLLLGHSYPSMKAVSRSTFCCIHKTQPMYVILGGQNKVSMYSNWQAAPYDPNPKGLTSKQLLDLYQSEPYDCEPRFVVAGASNKPVKCDVTQSSYWNTKEKESTCSDDNKEESDSIMSKGIKIEMFPDLRDVPVHDPVPEEKQQVTKITMESVLEQPNELHIFPTAKDKLKEALSAEKVTKIRICDGGYKSTEDYVYVRGRGRGMYVCEKCGIRCKKPSMLKKHIRTHTDVRPYHCRFCNFSFKTKGNLTKHMKSKAHQKLCMDKGIVPVPTTVDEDCMINIMGDSMEESDSGVIYEDIDGPTVGHTEEVTDHQFSDAEDADRDIDEEDEDDVVSEKSSEKEDGDEVQLLEVEVVTNPANETQLGNPVEKGDCKDSDEQKAKSEEHMDTESDDQDHSENKQKDSETNSKNAVISEKNISQDSVMTKDITLFSTFGYIRGQNTYAHKIAMLKAANKCQSLNLVPPIGFDPSESSVIPVQSREKWANDKKEADDLGPIVGQFIRPDVTISVDKQQNKESNSVQNTSEIQKTILQLAKISVGSVPSLETNIRFVEGEGHAPCEIIPIPIHMSDELEEVDDNGRFVCQVCSKVFDKKHQLTLHRNIHMLEKPYKCEDCSLSFQSRMLLDKHQSSDRHQQQVALMQQMGATTSDDPRPFKCEECGIAFRIQGHLARHLRSKMHISKLEALGKVPIGSYDQVDFDPAAAMMTTTSVTIPTTTSCTTNRTNMSSTNVIQVLETSNDMPQKVKFIKRSSVGTPESDLSVAKRPRLDKSCSESAKDEMASITMDTEMLRSPPAHDGTFSYQTLDEYEKVDLASNDRVTVEIKSEPIEFGEILPKTSQKQDERETDAENENEDVSNDGPHKCGICGKTFKEISFLKHHLVSHAELRPYVCEYCDAGFTTELSLKYHLPMHAQERPYLCGYCGSTFARSELLHKHLNDFHGSQAFEPASQSTVGSSVIKSAQSVPVSLNTTTTGHKLVNQTVNLNPKNQYIVQVAGHTVISSESNPVIQTTPQTVTEETPSSSGTSGTPEVSSCTAPSKSRMLSRAGSNTGLVRQMAIDTDSLPLQKADESHGGNVITLDLNNYEVQECIEETDTGEEHTVYMLVVPDGKMENLDLIGSQSESITTSLNRQLKETFTNLGRHDSGSDIKHDSLTVHQRETNAKVLSSASCRSQSLLDAEVASARTDSSDAGIKWKVIHMTDMSLSPIFDNEENPEGHNPDNTSKSN</sequence>
<dbReference type="SMART" id="SM00451">
    <property type="entry name" value="ZnF_U1"/>
    <property type="match status" value="4"/>
</dbReference>
<name>A0AAD9JGG2_9ANNE</name>
<feature type="domain" description="C2H2-type" evidence="11">
    <location>
        <begin position="2160"/>
        <end position="2187"/>
    </location>
</feature>
<dbReference type="InterPro" id="IPR013087">
    <property type="entry name" value="Znf_C2H2_type"/>
</dbReference>
<feature type="compositionally biased region" description="Acidic residues" evidence="10">
    <location>
        <begin position="1589"/>
        <end position="1605"/>
    </location>
</feature>
<feature type="region of interest" description="Disordered" evidence="10">
    <location>
        <begin position="833"/>
        <end position="958"/>
    </location>
</feature>
<dbReference type="Pfam" id="PF00096">
    <property type="entry name" value="zf-C2H2"/>
    <property type="match status" value="4"/>
</dbReference>
<feature type="compositionally biased region" description="Polar residues" evidence="10">
    <location>
        <begin position="919"/>
        <end position="929"/>
    </location>
</feature>
<dbReference type="SUPFAM" id="SSF57667">
    <property type="entry name" value="beta-beta-alpha zinc fingers"/>
    <property type="match status" value="6"/>
</dbReference>
<dbReference type="GO" id="GO:0000978">
    <property type="term" value="F:RNA polymerase II cis-regulatory region sequence-specific DNA binding"/>
    <property type="evidence" value="ECO:0007669"/>
    <property type="project" value="TreeGrafter"/>
</dbReference>
<organism evidence="12 13">
    <name type="scientific">Paralvinella palmiformis</name>
    <dbReference type="NCBI Taxonomy" id="53620"/>
    <lineage>
        <taxon>Eukaryota</taxon>
        <taxon>Metazoa</taxon>
        <taxon>Spiralia</taxon>
        <taxon>Lophotrochozoa</taxon>
        <taxon>Annelida</taxon>
        <taxon>Polychaeta</taxon>
        <taxon>Sedentaria</taxon>
        <taxon>Canalipalpata</taxon>
        <taxon>Terebellida</taxon>
        <taxon>Terebelliformia</taxon>
        <taxon>Alvinellidae</taxon>
        <taxon>Paralvinella</taxon>
    </lineage>
</organism>
<feature type="compositionally biased region" description="Polar residues" evidence="10">
    <location>
        <begin position="538"/>
        <end position="555"/>
    </location>
</feature>
<dbReference type="PANTHER" id="PTHR45944">
    <property type="entry name" value="SCHNURRI, ISOFORM F"/>
    <property type="match status" value="1"/>
</dbReference>
<keyword evidence="4 9" id="KW-0863">Zinc-finger</keyword>
<dbReference type="FunFam" id="3.30.160.60:FF:000145">
    <property type="entry name" value="Zinc finger protein 574"/>
    <property type="match status" value="2"/>
</dbReference>
<feature type="domain" description="C2H2-type" evidence="11">
    <location>
        <begin position="269"/>
        <end position="293"/>
    </location>
</feature>
<dbReference type="PROSITE" id="PS50157">
    <property type="entry name" value="ZINC_FINGER_C2H2_2"/>
    <property type="match status" value="10"/>
</dbReference>
<proteinExistence type="predicted"/>
<dbReference type="FunFam" id="3.30.160.60:FF:001151">
    <property type="entry name" value="zinc finger homeobox protein 3"/>
    <property type="match status" value="1"/>
</dbReference>
<keyword evidence="6" id="KW-0805">Transcription regulation</keyword>
<keyword evidence="7" id="KW-0804">Transcription</keyword>
<feature type="compositionally biased region" description="Basic and acidic residues" evidence="10">
    <location>
        <begin position="1578"/>
        <end position="1588"/>
    </location>
</feature>
<dbReference type="InterPro" id="IPR051969">
    <property type="entry name" value="Zinc-finger_DNA-bd_regulators"/>
</dbReference>
<evidence type="ECO:0000256" key="5">
    <source>
        <dbReference type="ARBA" id="ARBA00022833"/>
    </source>
</evidence>
<feature type="compositionally biased region" description="Basic and acidic residues" evidence="10">
    <location>
        <begin position="1174"/>
        <end position="1188"/>
    </location>
</feature>
<feature type="compositionally biased region" description="Low complexity" evidence="10">
    <location>
        <begin position="27"/>
        <end position="38"/>
    </location>
</feature>
<feature type="compositionally biased region" description="Basic and acidic residues" evidence="10">
    <location>
        <begin position="990"/>
        <end position="1000"/>
    </location>
</feature>
<dbReference type="EMBL" id="JAODUP010000344">
    <property type="protein sequence ID" value="KAK2151970.1"/>
    <property type="molecule type" value="Genomic_DNA"/>
</dbReference>
<comment type="caution">
    <text evidence="12">The sequence shown here is derived from an EMBL/GenBank/DDBJ whole genome shotgun (WGS) entry which is preliminary data.</text>
</comment>
<dbReference type="PROSITE" id="PS00028">
    <property type="entry name" value="ZINC_FINGER_C2H2_1"/>
    <property type="match status" value="10"/>
</dbReference>
<evidence type="ECO:0000259" key="11">
    <source>
        <dbReference type="PROSITE" id="PS50157"/>
    </source>
</evidence>
<feature type="compositionally biased region" description="Basic and acidic residues" evidence="10">
    <location>
        <begin position="2037"/>
        <end position="2048"/>
    </location>
</feature>
<feature type="domain" description="C2H2-type" evidence="11">
    <location>
        <begin position="241"/>
        <end position="268"/>
    </location>
</feature>
<comment type="subcellular location">
    <subcellularLocation>
        <location evidence="1">Nucleus</location>
    </subcellularLocation>
</comment>
<evidence type="ECO:0000256" key="8">
    <source>
        <dbReference type="ARBA" id="ARBA00023242"/>
    </source>
</evidence>
<feature type="domain" description="C2H2-type" evidence="11">
    <location>
        <begin position="2188"/>
        <end position="2216"/>
    </location>
</feature>
<feature type="domain" description="C2H2-type" evidence="11">
    <location>
        <begin position="1881"/>
        <end position="1910"/>
    </location>
</feature>
<gene>
    <name evidence="12" type="ORF">LSH36_344g04027</name>
</gene>
<keyword evidence="13" id="KW-1185">Reference proteome</keyword>
<evidence type="ECO:0000313" key="12">
    <source>
        <dbReference type="EMBL" id="KAK2151970.1"/>
    </source>
</evidence>
<feature type="region of interest" description="Disordered" evidence="10">
    <location>
        <begin position="2022"/>
        <end position="2048"/>
    </location>
</feature>
<dbReference type="GO" id="GO:0000981">
    <property type="term" value="F:DNA-binding transcription factor activity, RNA polymerase II-specific"/>
    <property type="evidence" value="ECO:0007669"/>
    <property type="project" value="TreeGrafter"/>
</dbReference>
<protein>
    <recommendedName>
        <fullName evidence="11">C2H2-type domain-containing protein</fullName>
    </recommendedName>
</protein>
<feature type="domain" description="C2H2-type" evidence="11">
    <location>
        <begin position="1506"/>
        <end position="1530"/>
    </location>
</feature>
<feature type="domain" description="C2H2-type" evidence="11">
    <location>
        <begin position="1478"/>
        <end position="1505"/>
    </location>
</feature>
<dbReference type="GO" id="GO:0008270">
    <property type="term" value="F:zinc ion binding"/>
    <property type="evidence" value="ECO:0007669"/>
    <property type="project" value="UniProtKB-KW"/>
</dbReference>
<feature type="region of interest" description="Disordered" evidence="10">
    <location>
        <begin position="1163"/>
        <end position="1200"/>
    </location>
</feature>
<dbReference type="InterPro" id="IPR003604">
    <property type="entry name" value="Matrin/U1-like-C_Znf_C2H2"/>
</dbReference>
<dbReference type="PANTHER" id="PTHR45944:SF2">
    <property type="entry name" value="SCHNURRI, ISOFORM F"/>
    <property type="match status" value="1"/>
</dbReference>
<evidence type="ECO:0000256" key="9">
    <source>
        <dbReference type="PROSITE-ProRule" id="PRU00042"/>
    </source>
</evidence>
<feature type="compositionally biased region" description="Basic and acidic residues" evidence="10">
    <location>
        <begin position="948"/>
        <end position="958"/>
    </location>
</feature>
<feature type="compositionally biased region" description="Low complexity" evidence="10">
    <location>
        <begin position="2277"/>
        <end position="2304"/>
    </location>
</feature>